<proteinExistence type="inferred from homology"/>
<evidence type="ECO:0000256" key="2">
    <source>
        <dbReference type="ARBA" id="ARBA00022559"/>
    </source>
</evidence>
<feature type="domain" description="Heme haloperoxidase family profile" evidence="9">
    <location>
        <begin position="91"/>
        <end position="323"/>
    </location>
</feature>
<evidence type="ECO:0000256" key="4">
    <source>
        <dbReference type="ARBA" id="ARBA00022723"/>
    </source>
</evidence>
<keyword evidence="8" id="KW-0732">Signal</keyword>
<feature type="chain" id="PRO_5025405377" description="Heme haloperoxidase family profile domain-containing protein" evidence="8">
    <location>
        <begin position="18"/>
        <end position="454"/>
    </location>
</feature>
<evidence type="ECO:0000256" key="5">
    <source>
        <dbReference type="ARBA" id="ARBA00023002"/>
    </source>
</evidence>
<evidence type="ECO:0000256" key="8">
    <source>
        <dbReference type="SAM" id="SignalP"/>
    </source>
</evidence>
<dbReference type="Proteomes" id="UP000800040">
    <property type="component" value="Unassembled WGS sequence"/>
</dbReference>
<dbReference type="PROSITE" id="PS51405">
    <property type="entry name" value="HEME_HALOPEROXIDASE"/>
    <property type="match status" value="1"/>
</dbReference>
<dbReference type="Pfam" id="PF01328">
    <property type="entry name" value="Peroxidase_2"/>
    <property type="match status" value="1"/>
</dbReference>
<comment type="similarity">
    <text evidence="7">Belongs to the chloroperoxidase family.</text>
</comment>
<evidence type="ECO:0000256" key="1">
    <source>
        <dbReference type="ARBA" id="ARBA00001970"/>
    </source>
</evidence>
<dbReference type="Gene3D" id="1.10.489.10">
    <property type="entry name" value="Chloroperoxidase-like"/>
    <property type="match status" value="1"/>
</dbReference>
<keyword evidence="5" id="KW-0560">Oxidoreductase</keyword>
<sequence>MRCIQAIALALPATAAAYPGMTGANSRAEMEEFLRAEIKRDGLENRAAEPQLSSLRNPLGNLIGSLGNLVSGLLNSVGNAIVVESNKRPEPGFQFKAPGPNDSRGPCPGLNLLANYGYLPRDGHVNFGQVLEATKRGFNMGTDLATVLTTFAVLGTGDIDNLSFYLGSGKNGIGGLNRHSVVEADVSPNREDYYNGCGDNHHLSSRLVKQMVKYAAADPKKEFNMNVMAQHYAEHAGFSKNYNPFLYYFPFPQIVSLGAFAFYPQFFSNGTYGAGGVPNYKSIMSIIGAEYDSRTGEFKYVPERWPENWYRRDVPYTATQALADAFLQIYPRNIIVPLAAQFGTDNLNVQTLLCDVYQGVNSVTPLIVGGTAERIAKATSWALSVLDPAIGNTALGCPNNVVSPNLLYPHSSQEGGPVVPPVVPADTWTGDNVYNKVYFGGRSAPTSPQCSHSR</sequence>
<gene>
    <name evidence="10" type="ORF">BDW02DRAFT_566968</name>
</gene>
<evidence type="ECO:0000313" key="11">
    <source>
        <dbReference type="Proteomes" id="UP000800040"/>
    </source>
</evidence>
<evidence type="ECO:0000259" key="9">
    <source>
        <dbReference type="PROSITE" id="PS51405"/>
    </source>
</evidence>
<comment type="cofactor">
    <cofactor evidence="1">
        <name>heme b</name>
        <dbReference type="ChEBI" id="CHEBI:60344"/>
    </cofactor>
</comment>
<dbReference type="GO" id="GO:0004601">
    <property type="term" value="F:peroxidase activity"/>
    <property type="evidence" value="ECO:0007669"/>
    <property type="project" value="UniProtKB-KW"/>
</dbReference>
<organism evidence="10 11">
    <name type="scientific">Decorospora gaudefroyi</name>
    <dbReference type="NCBI Taxonomy" id="184978"/>
    <lineage>
        <taxon>Eukaryota</taxon>
        <taxon>Fungi</taxon>
        <taxon>Dikarya</taxon>
        <taxon>Ascomycota</taxon>
        <taxon>Pezizomycotina</taxon>
        <taxon>Dothideomycetes</taxon>
        <taxon>Pleosporomycetidae</taxon>
        <taxon>Pleosporales</taxon>
        <taxon>Pleosporineae</taxon>
        <taxon>Pleosporaceae</taxon>
        <taxon>Decorospora</taxon>
    </lineage>
</organism>
<feature type="signal peptide" evidence="8">
    <location>
        <begin position="1"/>
        <end position="17"/>
    </location>
</feature>
<evidence type="ECO:0000256" key="6">
    <source>
        <dbReference type="ARBA" id="ARBA00023004"/>
    </source>
</evidence>
<dbReference type="OrthoDB" id="407298at2759"/>
<evidence type="ECO:0000313" key="10">
    <source>
        <dbReference type="EMBL" id="KAF1836542.1"/>
    </source>
</evidence>
<dbReference type="GO" id="GO:0046872">
    <property type="term" value="F:metal ion binding"/>
    <property type="evidence" value="ECO:0007669"/>
    <property type="project" value="UniProtKB-KW"/>
</dbReference>
<name>A0A6A5KL96_9PLEO</name>
<keyword evidence="4" id="KW-0479">Metal-binding</keyword>
<dbReference type="InterPro" id="IPR036851">
    <property type="entry name" value="Chloroperoxidase-like_sf"/>
</dbReference>
<dbReference type="InterPro" id="IPR000028">
    <property type="entry name" value="Chloroperoxidase"/>
</dbReference>
<keyword evidence="2" id="KW-0575">Peroxidase</keyword>
<evidence type="ECO:0000256" key="7">
    <source>
        <dbReference type="ARBA" id="ARBA00025795"/>
    </source>
</evidence>
<dbReference type="AlphaFoldDB" id="A0A6A5KL96"/>
<dbReference type="PANTHER" id="PTHR33577:SF1">
    <property type="entry name" value="HEME HALOPEROXIDASE FAMILY PROFILE DOMAIN-CONTAINING PROTEIN"/>
    <property type="match status" value="1"/>
</dbReference>
<dbReference type="EMBL" id="ML975272">
    <property type="protein sequence ID" value="KAF1836542.1"/>
    <property type="molecule type" value="Genomic_DNA"/>
</dbReference>
<accession>A0A6A5KL96</accession>
<dbReference type="PANTHER" id="PTHR33577">
    <property type="entry name" value="STERIGMATOCYSTIN BIOSYNTHESIS PEROXIDASE STCC-RELATED"/>
    <property type="match status" value="1"/>
</dbReference>
<protein>
    <recommendedName>
        <fullName evidence="9">Heme haloperoxidase family profile domain-containing protein</fullName>
    </recommendedName>
</protein>
<keyword evidence="3" id="KW-0349">Heme</keyword>
<keyword evidence="6" id="KW-0408">Iron</keyword>
<evidence type="ECO:0000256" key="3">
    <source>
        <dbReference type="ARBA" id="ARBA00022617"/>
    </source>
</evidence>
<keyword evidence="11" id="KW-1185">Reference proteome</keyword>
<dbReference type="SUPFAM" id="SSF47571">
    <property type="entry name" value="Cloroperoxidase"/>
    <property type="match status" value="1"/>
</dbReference>
<reference evidence="10" key="1">
    <citation type="submission" date="2020-01" db="EMBL/GenBank/DDBJ databases">
        <authorList>
            <consortium name="DOE Joint Genome Institute"/>
            <person name="Haridas S."/>
            <person name="Albert R."/>
            <person name="Binder M."/>
            <person name="Bloem J."/>
            <person name="Labutti K."/>
            <person name="Salamov A."/>
            <person name="Andreopoulos B."/>
            <person name="Baker S.E."/>
            <person name="Barry K."/>
            <person name="Bills G."/>
            <person name="Bluhm B.H."/>
            <person name="Cannon C."/>
            <person name="Castanera R."/>
            <person name="Culley D.E."/>
            <person name="Daum C."/>
            <person name="Ezra D."/>
            <person name="Gonzalez J.B."/>
            <person name="Henrissat B."/>
            <person name="Kuo A."/>
            <person name="Liang C."/>
            <person name="Lipzen A."/>
            <person name="Lutzoni F."/>
            <person name="Magnuson J."/>
            <person name="Mondo S."/>
            <person name="Nolan M."/>
            <person name="Ohm R."/>
            <person name="Pangilinan J."/>
            <person name="Park H.-J."/>
            <person name="Ramirez L."/>
            <person name="Alfaro M."/>
            <person name="Sun H."/>
            <person name="Tritt A."/>
            <person name="Yoshinaga Y."/>
            <person name="Zwiers L.-H."/>
            <person name="Turgeon B.G."/>
            <person name="Goodwin S.B."/>
            <person name="Spatafora J.W."/>
            <person name="Crous P.W."/>
            <person name="Grigoriev I.V."/>
        </authorList>
    </citation>
    <scope>NUCLEOTIDE SEQUENCE</scope>
    <source>
        <strain evidence="10">P77</strain>
    </source>
</reference>